<sequence length="527" mass="57087">MVGWGVLQDPRYPNIPGTVNLGENTAGADGSSKEGNWDYVEPKKRGEIVLNPQPSESPNDPLNWTTATKMAILLILALTAGVTVSLGPMITTGSEDIATAFDVSTDQVSFNIVGIMQLTTGSGTFFTAAAAAVWGKRPVFIISTIGLLATNIWGFFSNSFMSLSIMRAVQGFCASPLETLVSATVSEIFFVHEKGKMLSIWNLFVMGGVKLGQLIASFIIQSLGFKFTFGICACIYALIIPAMYFFVPETLYIPQTDPPTQLIVDKTEGRVYEIVLPDMKKSFTERLSIFNGRISQASFWALAAKPIPLVTFPAVIFSAFTYSFYAAGLTLIALLQDTVFSAPPYNLSTSAIGLTNLPLFGVGLVGTLVSGYCADFVVQWMTRHNNGVYEPEFRLVLMFVAASLSTVAYIGFGYSVAAGASIYVPIAFLGVQTFAVPFATSSMFTYVMDCHNRLAPQAFVTMNFIKAVLSLVMSDFVNGWFEASGAKSVFTTVAIANLAVSAFAIPMYIFGKRLRSKVARSAFHQKF</sequence>
<reference evidence="7 8" key="3">
    <citation type="journal article" date="2017" name="Mol. Plant Pathol.">
        <title>A gapless genome sequence of the fungus Botrytis cinerea.</title>
        <authorList>
            <person name="Van Kan J.A."/>
            <person name="Stassen J.H."/>
            <person name="Mosbach A."/>
            <person name="Van Der Lee T.A."/>
            <person name="Faino L."/>
            <person name="Farmer A.D."/>
            <person name="Papasotiriou D.G."/>
            <person name="Zhou S."/>
            <person name="Seidl M.F."/>
            <person name="Cottam E."/>
            <person name="Edel D."/>
            <person name="Hahn M."/>
            <person name="Schwartz D.C."/>
            <person name="Dietrich R.A."/>
            <person name="Widdison S."/>
            <person name="Scalliet G."/>
        </authorList>
    </citation>
    <scope>NUCLEOTIDE SEQUENCE [LARGE SCALE GENOMIC DNA]</scope>
    <source>
        <strain evidence="7 8">B05.10</strain>
    </source>
</reference>
<dbReference type="KEGG" id="bfu:BCIN_10g01490"/>
<keyword evidence="3 5" id="KW-1133">Transmembrane helix</keyword>
<feature type="transmembrane region" description="Helical" evidence="5">
    <location>
        <begin position="458"/>
        <end position="477"/>
    </location>
</feature>
<keyword evidence="2 5" id="KW-0812">Transmembrane</keyword>
<evidence type="ECO:0000256" key="4">
    <source>
        <dbReference type="ARBA" id="ARBA00023136"/>
    </source>
</evidence>
<dbReference type="GeneID" id="5436284"/>
<dbReference type="InterPro" id="IPR036259">
    <property type="entry name" value="MFS_trans_sf"/>
</dbReference>
<proteinExistence type="predicted"/>
<dbReference type="OMA" id="YALDCHK"/>
<dbReference type="Gene3D" id="1.20.1250.20">
    <property type="entry name" value="MFS general substrate transporter like domains"/>
    <property type="match status" value="1"/>
</dbReference>
<keyword evidence="8" id="KW-1185">Reference proteome</keyword>
<dbReference type="GO" id="GO:0005886">
    <property type="term" value="C:plasma membrane"/>
    <property type="evidence" value="ECO:0007669"/>
    <property type="project" value="TreeGrafter"/>
</dbReference>
<feature type="transmembrane region" description="Helical" evidence="5">
    <location>
        <begin position="309"/>
        <end position="335"/>
    </location>
</feature>
<dbReference type="OrthoDB" id="2585655at2759"/>
<feature type="domain" description="Major facilitator superfamily (MFS) profile" evidence="6">
    <location>
        <begin position="69"/>
        <end position="527"/>
    </location>
</feature>
<feature type="transmembrane region" description="Helical" evidence="5">
    <location>
        <begin position="110"/>
        <end position="132"/>
    </location>
</feature>
<evidence type="ECO:0000256" key="1">
    <source>
        <dbReference type="ARBA" id="ARBA00004141"/>
    </source>
</evidence>
<feature type="transmembrane region" description="Helical" evidence="5">
    <location>
        <begin position="227"/>
        <end position="247"/>
    </location>
</feature>
<keyword evidence="4 5" id="KW-0472">Membrane</keyword>
<feature type="transmembrane region" description="Helical" evidence="5">
    <location>
        <begin position="139"/>
        <end position="156"/>
    </location>
</feature>
<dbReference type="PROSITE" id="PS50850">
    <property type="entry name" value="MFS"/>
    <property type="match status" value="1"/>
</dbReference>
<protein>
    <recommendedName>
        <fullName evidence="6">Major facilitator superfamily (MFS) profile domain-containing protein</fullName>
    </recommendedName>
</protein>
<dbReference type="EMBL" id="CP009814">
    <property type="protein sequence ID" value="ATZ54129.1"/>
    <property type="molecule type" value="Genomic_DNA"/>
</dbReference>
<feature type="transmembrane region" description="Helical" evidence="5">
    <location>
        <begin position="71"/>
        <end position="90"/>
    </location>
</feature>
<organism evidence="7 8">
    <name type="scientific">Botryotinia fuckeliana (strain B05.10)</name>
    <name type="common">Noble rot fungus</name>
    <name type="synonym">Botrytis cinerea</name>
    <dbReference type="NCBI Taxonomy" id="332648"/>
    <lineage>
        <taxon>Eukaryota</taxon>
        <taxon>Fungi</taxon>
        <taxon>Dikarya</taxon>
        <taxon>Ascomycota</taxon>
        <taxon>Pezizomycotina</taxon>
        <taxon>Leotiomycetes</taxon>
        <taxon>Helotiales</taxon>
        <taxon>Sclerotiniaceae</taxon>
        <taxon>Botrytis</taxon>
    </lineage>
</organism>
<accession>A0A384JU75</accession>
<dbReference type="GO" id="GO:0022857">
    <property type="term" value="F:transmembrane transporter activity"/>
    <property type="evidence" value="ECO:0007669"/>
    <property type="project" value="InterPro"/>
</dbReference>
<dbReference type="PANTHER" id="PTHR23502">
    <property type="entry name" value="MAJOR FACILITATOR SUPERFAMILY"/>
    <property type="match status" value="1"/>
</dbReference>
<reference evidence="7 8" key="1">
    <citation type="journal article" date="2011" name="PLoS Genet.">
        <title>Genomic analysis of the necrotrophic fungal pathogens Sclerotinia sclerotiorum and Botrytis cinerea.</title>
        <authorList>
            <person name="Amselem J."/>
            <person name="Cuomo C.A."/>
            <person name="van Kan J.A."/>
            <person name="Viaud M."/>
            <person name="Benito E.P."/>
            <person name="Couloux A."/>
            <person name="Coutinho P.M."/>
            <person name="de Vries R.P."/>
            <person name="Dyer P.S."/>
            <person name="Fillinger S."/>
            <person name="Fournier E."/>
            <person name="Gout L."/>
            <person name="Hahn M."/>
            <person name="Kohn L."/>
            <person name="Lapalu N."/>
            <person name="Plummer K.M."/>
            <person name="Pradier J.M."/>
            <person name="Quevillon E."/>
            <person name="Sharon A."/>
            <person name="Simon A."/>
            <person name="ten Have A."/>
            <person name="Tudzynski B."/>
            <person name="Tudzynski P."/>
            <person name="Wincker P."/>
            <person name="Andrew M."/>
            <person name="Anthouard V."/>
            <person name="Beever R.E."/>
            <person name="Beffa R."/>
            <person name="Benoit I."/>
            <person name="Bouzid O."/>
            <person name="Brault B."/>
            <person name="Chen Z."/>
            <person name="Choquer M."/>
            <person name="Collemare J."/>
            <person name="Cotton P."/>
            <person name="Danchin E.G."/>
            <person name="Da Silva C."/>
            <person name="Gautier A."/>
            <person name="Giraud C."/>
            <person name="Giraud T."/>
            <person name="Gonzalez C."/>
            <person name="Grossetete S."/>
            <person name="Guldener U."/>
            <person name="Henrissat B."/>
            <person name="Howlett B.J."/>
            <person name="Kodira C."/>
            <person name="Kretschmer M."/>
            <person name="Lappartient A."/>
            <person name="Leroch M."/>
            <person name="Levis C."/>
            <person name="Mauceli E."/>
            <person name="Neuveglise C."/>
            <person name="Oeser B."/>
            <person name="Pearson M."/>
            <person name="Poulain J."/>
            <person name="Poussereau N."/>
            <person name="Quesneville H."/>
            <person name="Rascle C."/>
            <person name="Schumacher J."/>
            <person name="Segurens B."/>
            <person name="Sexton A."/>
            <person name="Silva E."/>
            <person name="Sirven C."/>
            <person name="Soanes D.M."/>
            <person name="Talbot N.J."/>
            <person name="Templeton M."/>
            <person name="Yandava C."/>
            <person name="Yarden O."/>
            <person name="Zeng Q."/>
            <person name="Rollins J.A."/>
            <person name="Lebrun M.H."/>
            <person name="Dickman M."/>
        </authorList>
    </citation>
    <scope>NUCLEOTIDE SEQUENCE [LARGE SCALE GENOMIC DNA]</scope>
    <source>
        <strain evidence="7 8">B05.10</strain>
    </source>
</reference>
<dbReference type="RefSeq" id="XP_001555705.1">
    <property type="nucleotide sequence ID" value="XM_001555655.2"/>
</dbReference>
<feature type="transmembrane region" description="Helical" evidence="5">
    <location>
        <begin position="422"/>
        <end position="446"/>
    </location>
</feature>
<evidence type="ECO:0000256" key="3">
    <source>
        <dbReference type="ARBA" id="ARBA00022989"/>
    </source>
</evidence>
<comment type="subcellular location">
    <subcellularLocation>
        <location evidence="1">Membrane</location>
        <topology evidence="1">Multi-pass membrane protein</topology>
    </subcellularLocation>
</comment>
<name>A0A384JU75_BOTFB</name>
<dbReference type="AlphaFoldDB" id="A0A384JU75"/>
<feature type="transmembrane region" description="Helical" evidence="5">
    <location>
        <begin position="168"/>
        <end position="191"/>
    </location>
</feature>
<dbReference type="SUPFAM" id="SSF103473">
    <property type="entry name" value="MFS general substrate transporter"/>
    <property type="match status" value="1"/>
</dbReference>
<dbReference type="Proteomes" id="UP000001798">
    <property type="component" value="Chromosome 10"/>
</dbReference>
<dbReference type="InterPro" id="IPR020846">
    <property type="entry name" value="MFS_dom"/>
</dbReference>
<evidence type="ECO:0000256" key="2">
    <source>
        <dbReference type="ARBA" id="ARBA00022692"/>
    </source>
</evidence>
<evidence type="ECO:0000313" key="8">
    <source>
        <dbReference type="Proteomes" id="UP000001798"/>
    </source>
</evidence>
<gene>
    <name evidence="7" type="ORF">BCIN_10g01490</name>
</gene>
<reference evidence="7 8" key="2">
    <citation type="journal article" date="2012" name="Eukaryot. Cell">
        <title>Genome update of Botrytis cinerea strains B05.10 and T4.</title>
        <authorList>
            <person name="Staats M."/>
            <person name="van Kan J.A."/>
        </authorList>
    </citation>
    <scope>NUCLEOTIDE SEQUENCE [LARGE SCALE GENOMIC DNA]</scope>
    <source>
        <strain evidence="7 8">B05.10</strain>
    </source>
</reference>
<dbReference type="PANTHER" id="PTHR23502:SF20">
    <property type="entry name" value="TRANSPORTER, PUTATIVE (AFU_ORTHOLOGUE AFUA_6G13880)-RELATED"/>
    <property type="match status" value="1"/>
</dbReference>
<evidence type="ECO:0000259" key="6">
    <source>
        <dbReference type="PROSITE" id="PS50850"/>
    </source>
</evidence>
<feature type="transmembrane region" description="Helical" evidence="5">
    <location>
        <begin position="355"/>
        <end position="374"/>
    </location>
</feature>
<feature type="transmembrane region" description="Helical" evidence="5">
    <location>
        <begin position="203"/>
        <end position="221"/>
    </location>
</feature>
<evidence type="ECO:0000313" key="7">
    <source>
        <dbReference type="EMBL" id="ATZ54129.1"/>
    </source>
</evidence>
<evidence type="ECO:0000256" key="5">
    <source>
        <dbReference type="SAM" id="Phobius"/>
    </source>
</evidence>
<dbReference type="VEuPathDB" id="FungiDB:Bcin10g01490"/>
<dbReference type="Pfam" id="PF07690">
    <property type="entry name" value="MFS_1"/>
    <property type="match status" value="1"/>
</dbReference>
<feature type="transmembrane region" description="Helical" evidence="5">
    <location>
        <begin position="489"/>
        <end position="510"/>
    </location>
</feature>
<dbReference type="InterPro" id="IPR011701">
    <property type="entry name" value="MFS"/>
</dbReference>
<feature type="transmembrane region" description="Helical" evidence="5">
    <location>
        <begin position="395"/>
        <end position="416"/>
    </location>
</feature>